<feature type="compositionally biased region" description="Basic and acidic residues" evidence="1">
    <location>
        <begin position="190"/>
        <end position="204"/>
    </location>
</feature>
<evidence type="ECO:0000256" key="1">
    <source>
        <dbReference type="SAM" id="MobiDB-lite"/>
    </source>
</evidence>
<evidence type="ECO:0000313" key="2">
    <source>
        <dbReference type="Proteomes" id="UP000095280"/>
    </source>
</evidence>
<reference evidence="3" key="1">
    <citation type="submission" date="2016-11" db="UniProtKB">
        <authorList>
            <consortium name="WormBaseParasite"/>
        </authorList>
    </citation>
    <scope>IDENTIFICATION</scope>
</reference>
<feature type="region of interest" description="Disordered" evidence="1">
    <location>
        <begin position="270"/>
        <end position="292"/>
    </location>
</feature>
<accession>A0A1I8IPX3</accession>
<feature type="region of interest" description="Disordered" evidence="1">
    <location>
        <begin position="186"/>
        <end position="226"/>
    </location>
</feature>
<dbReference type="Proteomes" id="UP000095280">
    <property type="component" value="Unplaced"/>
</dbReference>
<evidence type="ECO:0000313" key="3">
    <source>
        <dbReference type="WBParaSite" id="maker-uti_cns_0014791-snap-gene-0.3-mRNA-1"/>
    </source>
</evidence>
<sequence>FHLAPKQQGVLGLPGLRHGTVGPVNDNVLNLEAQDHCPEQAEGQAAVAIDNIMRAEVLQMDALLSEEAQRFVHILQTVDSHFAFSRPGQAFASQGFQQLQQGLAVAKVNVQIIDLDAVLVQKDHEHEHNVDVQLQSAEHVLLFGQSVVRIANHVMRIGNQTYNQKQRDQTAIDAVKYPGCHRIQAAPAGEQRELDSALQDEQRDTNANGSGDANGHQDSVARVPPGVSLYGGGGGGGGCKSLAFGSYTLVSMLGREGLDHRLEQRRPLAVRQGLGVQDSPHGTEGSPGKSTAMSQVLANVRHQTTEIDKLLTVRKFCHLPVSASVENHTLDFVWHAEHDGLRLRVDHQADARHNAHQPVQLALGAVDGREQQGEIPSTKSETWTLTELLEQQGDAAHAGLLRAAFKIGYKRVTNDSTTAPACPVQSYCPQPVQEVLLLMLQVSYNQRGPYRCTADAGAPDTAGGAAYLRAQPALKPAFGTFASRSLPAGRLPADVCLRDVCQPTFASRRLPADVCQPKFACRTFACRRLPADVCLPEMDYSVGEDFYLRGKKNEIVEHSGKLLTSSDLTLKSPVPRVLTRHKSPLNRRHRRFTEGLSGRWLAPPAAPKLGGGGAPTPAEVAAKAAEVAESAGRHPQLLSGGRQKWHRGDDLLPTAGDRWFLGGRGPHLCDEEPFGWPADASGRVWLDRPDSVRHQHAVLHCLSPSSVTTEAARHHLDGVRFDESLLMDAQRQLELERTGPPRDKWYTLKSPLFSLEARRHNRLLAAGLADANFGADFRRYRRDLLDQSEDFRRALIGRHPAGIY</sequence>
<name>A0A1I8IPX3_9PLAT</name>
<dbReference type="WBParaSite" id="maker-uti_cns_0014791-snap-gene-0.3-mRNA-1">
    <property type="protein sequence ID" value="maker-uti_cns_0014791-snap-gene-0.3-mRNA-1"/>
    <property type="gene ID" value="maker-uti_cns_0014791-snap-gene-0.3"/>
</dbReference>
<proteinExistence type="predicted"/>
<dbReference type="AlphaFoldDB" id="A0A1I8IPX3"/>
<protein>
    <submittedName>
        <fullName evidence="3">PIPK domain-containing protein</fullName>
    </submittedName>
</protein>
<keyword evidence="2" id="KW-1185">Reference proteome</keyword>
<organism evidence="2 3">
    <name type="scientific">Macrostomum lignano</name>
    <dbReference type="NCBI Taxonomy" id="282301"/>
    <lineage>
        <taxon>Eukaryota</taxon>
        <taxon>Metazoa</taxon>
        <taxon>Spiralia</taxon>
        <taxon>Lophotrochozoa</taxon>
        <taxon>Platyhelminthes</taxon>
        <taxon>Rhabditophora</taxon>
        <taxon>Macrostomorpha</taxon>
        <taxon>Macrostomida</taxon>
        <taxon>Macrostomidae</taxon>
        <taxon>Macrostomum</taxon>
    </lineage>
</organism>